<accession>A0ABC8VEF7</accession>
<name>A0ABC8VEF7_9POAL</name>
<dbReference type="InterPro" id="IPR036047">
    <property type="entry name" value="F-box-like_dom_sf"/>
</dbReference>
<reference evidence="4" key="1">
    <citation type="submission" date="2024-06" db="EMBL/GenBank/DDBJ databases">
        <authorList>
            <person name="Ryan C."/>
        </authorList>
    </citation>
    <scope>NUCLEOTIDE SEQUENCE [LARGE SCALE GENOMIC DNA]</scope>
</reference>
<evidence type="ECO:0000259" key="2">
    <source>
        <dbReference type="SMART" id="SM00256"/>
    </source>
</evidence>
<dbReference type="SMART" id="SM00256">
    <property type="entry name" value="FBOX"/>
    <property type="match status" value="1"/>
</dbReference>
<dbReference type="EMBL" id="OZ075111">
    <property type="protein sequence ID" value="CAL4889235.1"/>
    <property type="molecule type" value="Genomic_DNA"/>
</dbReference>
<dbReference type="Proteomes" id="UP001497457">
    <property type="component" value="Chromosome 1b"/>
</dbReference>
<reference evidence="3 4" key="2">
    <citation type="submission" date="2024-10" db="EMBL/GenBank/DDBJ databases">
        <authorList>
            <person name="Ryan C."/>
        </authorList>
    </citation>
    <scope>NUCLEOTIDE SEQUENCE [LARGE SCALE GENOMIC DNA]</scope>
</reference>
<dbReference type="InterPro" id="IPR001810">
    <property type="entry name" value="F-box_dom"/>
</dbReference>
<dbReference type="CDD" id="cd22157">
    <property type="entry name" value="F-box_AtFBW1-like"/>
    <property type="match status" value="1"/>
</dbReference>
<dbReference type="PANTHER" id="PTHR31672:SF2">
    <property type="entry name" value="F-BOX DOMAIN-CONTAINING PROTEIN"/>
    <property type="match status" value="1"/>
</dbReference>
<dbReference type="AlphaFoldDB" id="A0ABC8VEF7"/>
<feature type="domain" description="F-box" evidence="2">
    <location>
        <begin position="25"/>
        <end position="66"/>
    </location>
</feature>
<gene>
    <name evidence="3" type="ORF">URODEC1_LOCUS2597</name>
</gene>
<dbReference type="Gene3D" id="1.20.1280.50">
    <property type="match status" value="1"/>
</dbReference>
<protein>
    <recommendedName>
        <fullName evidence="2">F-box domain-containing protein</fullName>
    </recommendedName>
</protein>
<evidence type="ECO:0000313" key="3">
    <source>
        <dbReference type="EMBL" id="CAL4889235.1"/>
    </source>
</evidence>
<dbReference type="PANTHER" id="PTHR31672">
    <property type="entry name" value="BNACNNG10540D PROTEIN"/>
    <property type="match status" value="1"/>
</dbReference>
<feature type="region of interest" description="Disordered" evidence="1">
    <location>
        <begin position="1"/>
        <end position="24"/>
    </location>
</feature>
<dbReference type="SUPFAM" id="SSF81383">
    <property type="entry name" value="F-box domain"/>
    <property type="match status" value="1"/>
</dbReference>
<sequence length="474" mass="52035">MEESEAAPAPRPSKRPRHGQEAPVLPDEVIVEQILTRVPAADTVRFQAVCRPWRAALTSDHFVHAYQAVRTAAAAAQPPEIVFFTRAAAGSTAFYSSRLKPTTPPRTCSPAPAPAARELVTVGNLRANDLVLSGTKPCRGLTLLFQPRENAYHVCNLSTGEHVSLPPCSPARKEITDGPYVLSSTGLRFDTAAGEHVVVRLFEDLSKRQRCEVFGLRSGGGWHPLAGGRVPVPVPVPEHATKGLIGQPPVFLPAEGCFYWHIYTSFYFDGSEERRFATPEPIMSLSVATGEFGWVRMPEERARHAFRLGELDGELCASVDMRLIVEQYELWVRTPAASWSLRCRVRLGSLPRPMREALSRGNRVLPLGSWGGKILLGTSWHEVYAYEPESNGVDRVFSVQDFMDAPREPELLLNIAMHEETVASVRCRPLAGDVGRLKMKLGRSTVASRGGGSSTVALGATMALLRYIVNNRPN</sequence>
<organism evidence="3 4">
    <name type="scientific">Urochloa decumbens</name>
    <dbReference type="NCBI Taxonomy" id="240449"/>
    <lineage>
        <taxon>Eukaryota</taxon>
        <taxon>Viridiplantae</taxon>
        <taxon>Streptophyta</taxon>
        <taxon>Embryophyta</taxon>
        <taxon>Tracheophyta</taxon>
        <taxon>Spermatophyta</taxon>
        <taxon>Magnoliopsida</taxon>
        <taxon>Liliopsida</taxon>
        <taxon>Poales</taxon>
        <taxon>Poaceae</taxon>
        <taxon>PACMAD clade</taxon>
        <taxon>Panicoideae</taxon>
        <taxon>Panicodae</taxon>
        <taxon>Paniceae</taxon>
        <taxon>Melinidinae</taxon>
        <taxon>Urochloa</taxon>
    </lineage>
</organism>
<dbReference type="Pfam" id="PF00646">
    <property type="entry name" value="F-box"/>
    <property type="match status" value="1"/>
</dbReference>
<dbReference type="InterPro" id="IPR050796">
    <property type="entry name" value="SCF_F-box_component"/>
</dbReference>
<evidence type="ECO:0000313" key="4">
    <source>
        <dbReference type="Proteomes" id="UP001497457"/>
    </source>
</evidence>
<evidence type="ECO:0000256" key="1">
    <source>
        <dbReference type="SAM" id="MobiDB-lite"/>
    </source>
</evidence>
<proteinExistence type="predicted"/>
<keyword evidence="4" id="KW-1185">Reference proteome</keyword>